<dbReference type="OrthoDB" id="631648at2"/>
<proteinExistence type="predicted"/>
<dbReference type="Pfam" id="PF13585">
    <property type="entry name" value="CHU_C"/>
    <property type="match status" value="1"/>
</dbReference>
<dbReference type="InterPro" id="IPR035986">
    <property type="entry name" value="PKD_dom_sf"/>
</dbReference>
<feature type="signal peptide" evidence="1">
    <location>
        <begin position="1"/>
        <end position="18"/>
    </location>
</feature>
<name>A0A2N3U7L1_9BACT</name>
<evidence type="ECO:0000256" key="1">
    <source>
        <dbReference type="SAM" id="SignalP"/>
    </source>
</evidence>
<keyword evidence="3" id="KW-1185">Reference proteome</keyword>
<dbReference type="NCBIfam" id="TIGR04131">
    <property type="entry name" value="Bac_Flav_CTERM"/>
    <property type="match status" value="1"/>
</dbReference>
<dbReference type="SUPFAM" id="SSF49265">
    <property type="entry name" value="Fibronectin type III"/>
    <property type="match status" value="1"/>
</dbReference>
<dbReference type="RefSeq" id="WP_101446991.1">
    <property type="nucleotide sequence ID" value="NZ_PJMU01000004.1"/>
</dbReference>
<evidence type="ECO:0000313" key="3">
    <source>
        <dbReference type="Proteomes" id="UP000233782"/>
    </source>
</evidence>
<dbReference type="Proteomes" id="UP000233782">
    <property type="component" value="Unassembled WGS sequence"/>
</dbReference>
<dbReference type="AlphaFoldDB" id="A0A2N3U7L1"/>
<evidence type="ECO:0000313" key="2">
    <source>
        <dbReference type="EMBL" id="PKV62732.1"/>
    </source>
</evidence>
<gene>
    <name evidence="2" type="ORF">BD749_3617</name>
</gene>
<dbReference type="SUPFAM" id="SSF49299">
    <property type="entry name" value="PKD domain"/>
    <property type="match status" value="1"/>
</dbReference>
<comment type="caution">
    <text evidence="2">The sequence shown here is derived from an EMBL/GenBank/DDBJ whole genome shotgun (WGS) entry which is preliminary data.</text>
</comment>
<organism evidence="2 3">
    <name type="scientific">Pontibacter ramchanderi</name>
    <dbReference type="NCBI Taxonomy" id="1179743"/>
    <lineage>
        <taxon>Bacteria</taxon>
        <taxon>Pseudomonadati</taxon>
        <taxon>Bacteroidota</taxon>
        <taxon>Cytophagia</taxon>
        <taxon>Cytophagales</taxon>
        <taxon>Hymenobacteraceae</taxon>
        <taxon>Pontibacter</taxon>
    </lineage>
</organism>
<accession>A0A2N3U7L1</accession>
<dbReference type="InterPro" id="IPR026341">
    <property type="entry name" value="T9SS_type_B"/>
</dbReference>
<protein>
    <submittedName>
        <fullName evidence="2">Gliding motility-associated-like protein</fullName>
    </submittedName>
</protein>
<reference evidence="2 3" key="1">
    <citation type="submission" date="2017-12" db="EMBL/GenBank/DDBJ databases">
        <title>Genomic Encyclopedia of Type Strains, Phase III (KMG-III): the genomes of soil and plant-associated and newly described type strains.</title>
        <authorList>
            <person name="Whitman W."/>
        </authorList>
    </citation>
    <scope>NUCLEOTIDE SEQUENCE [LARGE SCALE GENOMIC DNA]</scope>
    <source>
        <strain evidence="2 3">LP43</strain>
    </source>
</reference>
<sequence length="649" mass="71636">MKLLLFISLLLAAIPVLGQKGCFRAIQNGQEVKVICVGIPVFFEDCSPDQSTRYTTFYDPGPKAFDPKNYDESKLVSRGADGRFQYTYTNPGKYIITQIINRGGGQSTTIEPMEFEVVATPVPAFTVQACASRSVQLTIAETGYDRYDIDYGDNTVVQGVSAGEQPRYTYQGTASSYTIRVSGRYTGSTCESSSTNTVTLLPTPPTPVITQLEVLREAIDGEIVFTLERLQPGYRYVLERRTTATGNFETIYTSTQLTQTTWTDFRMGNVDTRQPIQFRIRPADDCGNQLTIFSEPVTSLVLGVQPGNELANLRWSGIGAAMQRYQVYRDGNQLIELNGNTTTYTDPNLTCGQNYCYRVTGALNNGLSRTLSAARCIRATSTTTPPAGYLYSTYDLDNQVQLQLTLPNGQTAQQVRYQRSIDGAPFADLSVGTQTAQTDLLQPLNPVCYRASYTNLCERSAPLSNTTCPVYLIALPQENSPLITLGWTGYVGFPDGVSQYTLELLNADNRVISSIPVSGNTFQERNPSDELQQLRYRIRATSGNGSTHSFSNIVMIEQPVQVHIPNAFTPNGDGLNDVLEVKGRFIKSFSIKVYSHMGQVVFTSEDRNTSWDGTYQGKPMPAGAYAYEVNIVSNSGETKQRIGTITLLR</sequence>
<feature type="chain" id="PRO_5014910974" evidence="1">
    <location>
        <begin position="19"/>
        <end position="649"/>
    </location>
</feature>
<dbReference type="InterPro" id="IPR013783">
    <property type="entry name" value="Ig-like_fold"/>
</dbReference>
<keyword evidence="1" id="KW-0732">Signal</keyword>
<dbReference type="InterPro" id="IPR036116">
    <property type="entry name" value="FN3_sf"/>
</dbReference>
<dbReference type="Gene3D" id="2.60.40.10">
    <property type="entry name" value="Immunoglobulins"/>
    <property type="match status" value="2"/>
</dbReference>
<dbReference type="EMBL" id="PJMU01000004">
    <property type="protein sequence ID" value="PKV62732.1"/>
    <property type="molecule type" value="Genomic_DNA"/>
</dbReference>